<evidence type="ECO:0000256" key="3">
    <source>
        <dbReference type="ARBA" id="ARBA00022475"/>
    </source>
</evidence>
<dbReference type="InterPro" id="IPR052375">
    <property type="entry name" value="Complex_I_20kDa-like"/>
</dbReference>
<comment type="similarity">
    <text evidence="2">Belongs to the complex I 20 kDa subunit family.</text>
</comment>
<keyword evidence="8" id="KW-0472">Membrane</keyword>
<keyword evidence="7" id="KW-0411">Iron-sulfur</keyword>
<evidence type="ECO:0000256" key="8">
    <source>
        <dbReference type="ARBA" id="ARBA00023136"/>
    </source>
</evidence>
<keyword evidence="4" id="KW-0004">4Fe-4S</keyword>
<dbReference type="Pfam" id="PF01058">
    <property type="entry name" value="Oxidored_q6"/>
    <property type="match status" value="1"/>
</dbReference>
<organism evidence="10 11">
    <name type="scientific">Novacetimonas pomaceti</name>
    <dbReference type="NCBI Taxonomy" id="2021998"/>
    <lineage>
        <taxon>Bacteria</taxon>
        <taxon>Pseudomonadati</taxon>
        <taxon>Pseudomonadota</taxon>
        <taxon>Alphaproteobacteria</taxon>
        <taxon>Acetobacterales</taxon>
        <taxon>Acetobacteraceae</taxon>
        <taxon>Novacetimonas</taxon>
    </lineage>
</organism>
<gene>
    <name evidence="10" type="ORF">CFR71_00985</name>
</gene>
<evidence type="ECO:0000256" key="7">
    <source>
        <dbReference type="ARBA" id="ARBA00023014"/>
    </source>
</evidence>
<evidence type="ECO:0000256" key="6">
    <source>
        <dbReference type="ARBA" id="ARBA00023004"/>
    </source>
</evidence>
<protein>
    <submittedName>
        <fullName evidence="10">Formate hydrogenlyase</fullName>
    </submittedName>
</protein>
<name>A0A318QI27_9PROT</name>
<dbReference type="PANTHER" id="PTHR42989">
    <property type="entry name" value="HYDROGENASE-4 COMPONENT I"/>
    <property type="match status" value="1"/>
</dbReference>
<dbReference type="AlphaFoldDB" id="A0A318QI27"/>
<dbReference type="SUPFAM" id="SSF56770">
    <property type="entry name" value="HydA/Nqo6-like"/>
    <property type="match status" value="1"/>
</dbReference>
<dbReference type="GO" id="GO:0046872">
    <property type="term" value="F:metal ion binding"/>
    <property type="evidence" value="ECO:0007669"/>
    <property type="project" value="UniProtKB-KW"/>
</dbReference>
<dbReference type="EMBL" id="NOXG01000001">
    <property type="protein sequence ID" value="PYD76958.1"/>
    <property type="molecule type" value="Genomic_DNA"/>
</dbReference>
<evidence type="ECO:0000256" key="1">
    <source>
        <dbReference type="ARBA" id="ARBA00001966"/>
    </source>
</evidence>
<evidence type="ECO:0000313" key="11">
    <source>
        <dbReference type="Proteomes" id="UP000247609"/>
    </source>
</evidence>
<dbReference type="Proteomes" id="UP000247609">
    <property type="component" value="Unassembled WGS sequence"/>
</dbReference>
<comment type="cofactor">
    <cofactor evidence="1">
        <name>[4Fe-4S] cluster</name>
        <dbReference type="ChEBI" id="CHEBI:49883"/>
    </cofactor>
</comment>
<reference evidence="10 11" key="1">
    <citation type="submission" date="2017-07" db="EMBL/GenBank/DDBJ databases">
        <title>A draft genome sequence of Komagataeibacter sp. T5K1.</title>
        <authorList>
            <person name="Skraban J."/>
            <person name="Cleenwerck I."/>
            <person name="Vandamme P."/>
            <person name="Trcek J."/>
        </authorList>
    </citation>
    <scope>NUCLEOTIDE SEQUENCE [LARGE SCALE GENOMIC DNA]</scope>
    <source>
        <strain evidence="10 11">T5K1</strain>
    </source>
</reference>
<accession>A0A318QI27</accession>
<evidence type="ECO:0000256" key="5">
    <source>
        <dbReference type="ARBA" id="ARBA00022723"/>
    </source>
</evidence>
<dbReference type="RefSeq" id="WP_110525880.1">
    <property type="nucleotide sequence ID" value="NZ_NOXG01000001.1"/>
</dbReference>
<dbReference type="Gene3D" id="3.40.50.12280">
    <property type="match status" value="1"/>
</dbReference>
<evidence type="ECO:0000256" key="4">
    <source>
        <dbReference type="ARBA" id="ARBA00022485"/>
    </source>
</evidence>
<keyword evidence="10" id="KW-0456">Lyase</keyword>
<keyword evidence="5" id="KW-0479">Metal-binding</keyword>
<proteinExistence type="inferred from homology"/>
<dbReference type="GO" id="GO:0051539">
    <property type="term" value="F:4 iron, 4 sulfur cluster binding"/>
    <property type="evidence" value="ECO:0007669"/>
    <property type="project" value="UniProtKB-KW"/>
</dbReference>
<comment type="caution">
    <text evidence="10">The sequence shown here is derived from an EMBL/GenBank/DDBJ whole genome shotgun (WGS) entry which is preliminary data.</text>
</comment>
<dbReference type="GO" id="GO:0016829">
    <property type="term" value="F:lyase activity"/>
    <property type="evidence" value="ECO:0007669"/>
    <property type="project" value="UniProtKB-KW"/>
</dbReference>
<feature type="domain" description="NADH:ubiquinone oxidoreductase-like 20kDa subunit" evidence="9">
    <location>
        <begin position="30"/>
        <end position="139"/>
    </location>
</feature>
<keyword evidence="6" id="KW-0408">Iron</keyword>
<dbReference type="PANTHER" id="PTHR42989:SF1">
    <property type="entry name" value="FORMATE HYDROGENLYASE SUBUNIT 7-RELATED"/>
    <property type="match status" value="1"/>
</dbReference>
<evidence type="ECO:0000313" key="10">
    <source>
        <dbReference type="EMBL" id="PYD76958.1"/>
    </source>
</evidence>
<keyword evidence="3" id="KW-1003">Cell membrane</keyword>
<sequence length="156" mass="16330">MVEVPDVPITETDLPPARMISVFFLEMGGCAGCAMEVAALNGAAWADRRGGICFVQTPRHADILLVAGAVTRPMVPVLEQAWQAMPGPRALMAIGDCAIDGGVFGENYAVLGGLRGRVRLDLSLPGCPPSPAAILSAMARWLREAGFPRSSVGSQV</sequence>
<evidence type="ECO:0000256" key="2">
    <source>
        <dbReference type="ARBA" id="ARBA00009173"/>
    </source>
</evidence>
<dbReference type="InterPro" id="IPR006137">
    <property type="entry name" value="NADH_UbQ_OxRdtase-like_20kDa"/>
</dbReference>
<evidence type="ECO:0000259" key="9">
    <source>
        <dbReference type="Pfam" id="PF01058"/>
    </source>
</evidence>